<evidence type="ECO:0000256" key="4">
    <source>
        <dbReference type="ARBA" id="ARBA00022801"/>
    </source>
</evidence>
<dbReference type="InterPro" id="IPR000223">
    <property type="entry name" value="Pept_S26A_signal_pept_1"/>
</dbReference>
<dbReference type="Gene3D" id="2.10.109.10">
    <property type="entry name" value="Umud Fragment, subunit A"/>
    <property type="match status" value="1"/>
</dbReference>
<evidence type="ECO:0000256" key="5">
    <source>
        <dbReference type="SAM" id="Phobius"/>
    </source>
</evidence>
<dbReference type="InterPro" id="IPR036286">
    <property type="entry name" value="LexA/Signal_pep-like_sf"/>
</dbReference>
<feature type="transmembrane region" description="Helical" evidence="5">
    <location>
        <begin position="6"/>
        <end position="23"/>
    </location>
</feature>
<reference evidence="7 8" key="1">
    <citation type="submission" date="2020-11" db="EMBL/GenBank/DDBJ databases">
        <title>A novel isolate from a Black sea contaminated sediment with potential to produce alkanes: Plantactinospora alkalitolerans sp. nov.</title>
        <authorList>
            <person name="Carro L."/>
            <person name="Veyisoglu A."/>
            <person name="Guven K."/>
            <person name="Schumann P."/>
            <person name="Klenk H.-P."/>
            <person name="Sahin N."/>
        </authorList>
    </citation>
    <scope>NUCLEOTIDE SEQUENCE [LARGE SCALE GENOMIC DNA]</scope>
    <source>
        <strain evidence="7 8">S1510</strain>
    </source>
</reference>
<feature type="domain" description="Peptidase S26" evidence="6">
    <location>
        <begin position="12"/>
        <end position="93"/>
    </location>
</feature>
<protein>
    <recommendedName>
        <fullName evidence="6">Peptidase S26 domain-containing protein</fullName>
    </recommendedName>
</protein>
<dbReference type="CDD" id="cd06530">
    <property type="entry name" value="S26_SPase_I"/>
    <property type="match status" value="1"/>
</dbReference>
<evidence type="ECO:0000256" key="3">
    <source>
        <dbReference type="ARBA" id="ARBA00022670"/>
    </source>
</evidence>
<keyword evidence="4" id="KW-0378">Hydrolase</keyword>
<dbReference type="PRINTS" id="PR00727">
    <property type="entry name" value="LEADERPTASE"/>
</dbReference>
<evidence type="ECO:0000256" key="2">
    <source>
        <dbReference type="ARBA" id="ARBA00009370"/>
    </source>
</evidence>
<keyword evidence="5" id="KW-1133">Transmembrane helix</keyword>
<dbReference type="InterPro" id="IPR019533">
    <property type="entry name" value="Peptidase_S26"/>
</dbReference>
<dbReference type="Proteomes" id="UP000638560">
    <property type="component" value="Unassembled WGS sequence"/>
</dbReference>
<comment type="caution">
    <text evidence="7">The sequence shown here is derived from an EMBL/GenBank/DDBJ whole genome shotgun (WGS) entry which is preliminary data.</text>
</comment>
<proteinExistence type="inferred from homology"/>
<dbReference type="RefSeq" id="WP_196200503.1">
    <property type="nucleotide sequence ID" value="NZ_JADPUN010000093.1"/>
</dbReference>
<evidence type="ECO:0000256" key="1">
    <source>
        <dbReference type="ARBA" id="ARBA00004401"/>
    </source>
</evidence>
<name>A0ABS0GRM7_9ACTN</name>
<dbReference type="SUPFAM" id="SSF51306">
    <property type="entry name" value="LexA/Signal peptidase"/>
    <property type="match status" value="1"/>
</dbReference>
<dbReference type="Pfam" id="PF10502">
    <property type="entry name" value="Peptidase_S26"/>
    <property type="match status" value="2"/>
</dbReference>
<dbReference type="PANTHER" id="PTHR43390">
    <property type="entry name" value="SIGNAL PEPTIDASE I"/>
    <property type="match status" value="1"/>
</dbReference>
<comment type="similarity">
    <text evidence="2">Belongs to the peptidase S26 family.</text>
</comment>
<gene>
    <name evidence="7" type="ORF">I0C86_07625</name>
</gene>
<dbReference type="PANTHER" id="PTHR43390:SF1">
    <property type="entry name" value="CHLOROPLAST PROCESSING PEPTIDASE"/>
    <property type="match status" value="1"/>
</dbReference>
<evidence type="ECO:0000259" key="6">
    <source>
        <dbReference type="Pfam" id="PF10502"/>
    </source>
</evidence>
<dbReference type="PROSITE" id="PS00501">
    <property type="entry name" value="SPASE_I_1"/>
    <property type="match status" value="1"/>
</dbReference>
<dbReference type="EMBL" id="JADPUN010000093">
    <property type="protein sequence ID" value="MBF9128854.1"/>
    <property type="molecule type" value="Genomic_DNA"/>
</dbReference>
<keyword evidence="5" id="KW-0472">Membrane</keyword>
<feature type="domain" description="Peptidase S26" evidence="6">
    <location>
        <begin position="101"/>
        <end position="142"/>
    </location>
</feature>
<comment type="subcellular location">
    <subcellularLocation>
        <location evidence="1">Cell membrane</location>
        <topology evidence="1">Single-pass type II membrane protein</topology>
    </subcellularLocation>
</comment>
<accession>A0ABS0GRM7</accession>
<organism evidence="7 8">
    <name type="scientific">Plantactinospora alkalitolerans</name>
    <dbReference type="NCBI Taxonomy" id="2789879"/>
    <lineage>
        <taxon>Bacteria</taxon>
        <taxon>Bacillati</taxon>
        <taxon>Actinomycetota</taxon>
        <taxon>Actinomycetes</taxon>
        <taxon>Micromonosporales</taxon>
        <taxon>Micromonosporaceae</taxon>
        <taxon>Plantactinospora</taxon>
    </lineage>
</organism>
<sequence>MSVPWLGIGIGIAVAVAVAVLLLRRTFVVVTVSGESMLPTLRPGDRVLVRRVPLRRVRRGQLVVIESPARGLPMPENPPWLVKRAVALPGEPVPSEMPALPETDDGRVPADRFVILGDNILRSFDSRRAGYFSADTLLGVVVRRMSSHNSSDGGR</sequence>
<keyword evidence="3" id="KW-0645">Protease</keyword>
<evidence type="ECO:0000313" key="8">
    <source>
        <dbReference type="Proteomes" id="UP000638560"/>
    </source>
</evidence>
<evidence type="ECO:0000313" key="7">
    <source>
        <dbReference type="EMBL" id="MBF9128854.1"/>
    </source>
</evidence>
<keyword evidence="8" id="KW-1185">Reference proteome</keyword>
<keyword evidence="5" id="KW-0812">Transmembrane</keyword>
<dbReference type="InterPro" id="IPR019756">
    <property type="entry name" value="Pept_S26A_signal_pept_1_Ser-AS"/>
</dbReference>